<keyword evidence="1" id="KW-0812">Transmembrane</keyword>
<gene>
    <name evidence="2" type="ORF">DES45_10573</name>
</gene>
<evidence type="ECO:0000313" key="3">
    <source>
        <dbReference type="Proteomes" id="UP000254925"/>
    </source>
</evidence>
<feature type="transmembrane region" description="Helical" evidence="1">
    <location>
        <begin position="86"/>
        <end position="108"/>
    </location>
</feature>
<feature type="transmembrane region" description="Helical" evidence="1">
    <location>
        <begin position="210"/>
        <end position="231"/>
    </location>
</feature>
<keyword evidence="1" id="KW-0472">Membrane</keyword>
<feature type="transmembrane region" description="Helical" evidence="1">
    <location>
        <begin position="287"/>
        <end position="308"/>
    </location>
</feature>
<dbReference type="AlphaFoldDB" id="A0A370HJL6"/>
<keyword evidence="1" id="KW-1133">Transmembrane helix</keyword>
<feature type="transmembrane region" description="Helical" evidence="1">
    <location>
        <begin position="341"/>
        <end position="367"/>
    </location>
</feature>
<feature type="transmembrane region" description="Helical" evidence="1">
    <location>
        <begin position="54"/>
        <end position="74"/>
    </location>
</feature>
<evidence type="ECO:0000256" key="1">
    <source>
        <dbReference type="SAM" id="Phobius"/>
    </source>
</evidence>
<dbReference type="EMBL" id="QQBB01000005">
    <property type="protein sequence ID" value="RDI58550.1"/>
    <property type="molecule type" value="Genomic_DNA"/>
</dbReference>
<keyword evidence="3" id="KW-1185">Reference proteome</keyword>
<feature type="transmembrane region" description="Helical" evidence="1">
    <location>
        <begin position="314"/>
        <end position="329"/>
    </location>
</feature>
<feature type="transmembrane region" description="Helical" evidence="1">
    <location>
        <begin position="114"/>
        <end position="131"/>
    </location>
</feature>
<evidence type="ECO:0008006" key="4">
    <source>
        <dbReference type="Google" id="ProtNLM"/>
    </source>
</evidence>
<name>A0A370HJL6_9HYPH</name>
<reference evidence="2 3" key="1">
    <citation type="submission" date="2018-07" db="EMBL/GenBank/DDBJ databases">
        <title>Genomic Encyclopedia of Type Strains, Phase IV (KMG-IV): sequencing the most valuable type-strain genomes for metagenomic binning, comparative biology and taxonomic classification.</title>
        <authorList>
            <person name="Goeker M."/>
        </authorList>
    </citation>
    <scope>NUCLEOTIDE SEQUENCE [LARGE SCALE GENOMIC DNA]</scope>
    <source>
        <strain evidence="2 3">DSM 14364</strain>
    </source>
</reference>
<feature type="transmembrane region" description="Helical" evidence="1">
    <location>
        <begin position="260"/>
        <end position="280"/>
    </location>
</feature>
<sequence length="555" mass="60152">MSIEGRKLDLVGIVLFALLIFLIGVRITRGIDLSDEAYYAIFLDDWLKGSIRTSTLLTLHQTAALIVYPATLLYSALKGSSDGLFLFLRVLFLAGAVASAAAWILFLRQLGHRFLAWIGGLFVLAFIPFGLPAPSYNTIGQQALTLALATFACAALTDRDSSARLWWILASACAWALATVAYPSLVVPLGIICVIGLIDRSGIFPQPYLYVSITGIAVCVAWAIVVFSLSFTRLYESIVYLSAINDPGGLTRKWMFTLNLLRANALFSALCVAAIIVGLVRERLDPLVTQVALAVIIAGLFLAKPAFYARSHDVVTLLALAGLGFLTGLRDNAGLAERVSAVVYGTSLAAALITCLTATNAVFNFSIGAIPAAAIALVGRPSPESRSWFSVLPVCVATVAVLSTSLYFYYGEAPTKPKRMRIHLDHGFFAGLSVQPHDATLLNLVQAHIVPMSDRDKTAAVIGRLPGIALAMPSRLSMLSSFPLMPDVPQKGLAMTHDFYTNPDNRPDLVLIYKDPFFEPVNPMQPHFEEWYAPVADIETPLGHLAVYRRRSMGE</sequence>
<organism evidence="2 3">
    <name type="scientific">Microvirga subterranea</name>
    <dbReference type="NCBI Taxonomy" id="186651"/>
    <lineage>
        <taxon>Bacteria</taxon>
        <taxon>Pseudomonadati</taxon>
        <taxon>Pseudomonadota</taxon>
        <taxon>Alphaproteobacteria</taxon>
        <taxon>Hyphomicrobiales</taxon>
        <taxon>Methylobacteriaceae</taxon>
        <taxon>Microvirga</taxon>
    </lineage>
</organism>
<feature type="transmembrane region" description="Helical" evidence="1">
    <location>
        <begin position="387"/>
        <end position="410"/>
    </location>
</feature>
<feature type="transmembrane region" description="Helical" evidence="1">
    <location>
        <begin position="165"/>
        <end position="198"/>
    </location>
</feature>
<comment type="caution">
    <text evidence="2">The sequence shown here is derived from an EMBL/GenBank/DDBJ whole genome shotgun (WGS) entry which is preliminary data.</text>
</comment>
<accession>A0A370HJL6</accession>
<dbReference type="OrthoDB" id="8436204at2"/>
<dbReference type="Proteomes" id="UP000254925">
    <property type="component" value="Unassembled WGS sequence"/>
</dbReference>
<protein>
    <recommendedName>
        <fullName evidence="4">4-amino-4-deoxy-L-arabinose transferase-like glycosyltransferase</fullName>
    </recommendedName>
</protein>
<evidence type="ECO:0000313" key="2">
    <source>
        <dbReference type="EMBL" id="RDI58550.1"/>
    </source>
</evidence>
<dbReference type="RefSeq" id="WP_147282405.1">
    <property type="nucleotide sequence ID" value="NZ_QQBB01000005.1"/>
</dbReference>
<proteinExistence type="predicted"/>